<dbReference type="InterPro" id="IPR052728">
    <property type="entry name" value="O2_lipid_transport_reg"/>
</dbReference>
<feature type="transmembrane region" description="Helical" evidence="1">
    <location>
        <begin position="263"/>
        <end position="283"/>
    </location>
</feature>
<proteinExistence type="predicted"/>
<evidence type="ECO:0000259" key="3">
    <source>
        <dbReference type="Pfam" id="PF01757"/>
    </source>
</evidence>
<keyword evidence="1" id="KW-1133">Transmembrane helix</keyword>
<dbReference type="GO" id="GO:0016747">
    <property type="term" value="F:acyltransferase activity, transferring groups other than amino-acyl groups"/>
    <property type="evidence" value="ECO:0007669"/>
    <property type="project" value="InterPro"/>
</dbReference>
<reference evidence="4 5" key="1">
    <citation type="submission" date="2017-07" db="EMBL/GenBank/DDBJ databases">
        <authorList>
            <person name="Talla V."/>
            <person name="Backstrom N."/>
        </authorList>
    </citation>
    <scope>NUCLEOTIDE SEQUENCE [LARGE SCALE GENOMIC DNA]</scope>
</reference>
<feature type="transmembrane region" description="Helical" evidence="1">
    <location>
        <begin position="521"/>
        <end position="540"/>
    </location>
</feature>
<feature type="domain" description="Acyltransferase 3" evidence="3">
    <location>
        <begin position="217"/>
        <end position="601"/>
    </location>
</feature>
<evidence type="ECO:0000256" key="2">
    <source>
        <dbReference type="SAM" id="SignalP"/>
    </source>
</evidence>
<name>A0A5E4PQA8_9NEOP</name>
<keyword evidence="1" id="KW-0812">Transmembrane</keyword>
<dbReference type="Pfam" id="PF01757">
    <property type="entry name" value="Acyl_transf_3"/>
    <property type="match status" value="1"/>
</dbReference>
<organism evidence="4 5">
    <name type="scientific">Leptidea sinapis</name>
    <dbReference type="NCBI Taxonomy" id="189913"/>
    <lineage>
        <taxon>Eukaryota</taxon>
        <taxon>Metazoa</taxon>
        <taxon>Ecdysozoa</taxon>
        <taxon>Arthropoda</taxon>
        <taxon>Hexapoda</taxon>
        <taxon>Insecta</taxon>
        <taxon>Pterygota</taxon>
        <taxon>Neoptera</taxon>
        <taxon>Endopterygota</taxon>
        <taxon>Lepidoptera</taxon>
        <taxon>Glossata</taxon>
        <taxon>Ditrysia</taxon>
        <taxon>Papilionoidea</taxon>
        <taxon>Pieridae</taxon>
        <taxon>Dismorphiinae</taxon>
        <taxon>Leptidea</taxon>
    </lineage>
</organism>
<protein>
    <recommendedName>
        <fullName evidence="3">Acyltransferase 3 domain-containing protein</fullName>
    </recommendedName>
</protein>
<dbReference type="AlphaFoldDB" id="A0A5E4PQA8"/>
<feature type="transmembrane region" description="Helical" evidence="1">
    <location>
        <begin position="552"/>
        <end position="572"/>
    </location>
</feature>
<dbReference type="EMBL" id="FZQP02000282">
    <property type="protein sequence ID" value="VVC88288.1"/>
    <property type="molecule type" value="Genomic_DNA"/>
</dbReference>
<feature type="transmembrane region" description="Helical" evidence="1">
    <location>
        <begin position="482"/>
        <end position="501"/>
    </location>
</feature>
<keyword evidence="5" id="KW-1185">Reference proteome</keyword>
<keyword evidence="2" id="KW-0732">Signal</keyword>
<feature type="signal peptide" evidence="2">
    <location>
        <begin position="1"/>
        <end position="17"/>
    </location>
</feature>
<evidence type="ECO:0000313" key="5">
    <source>
        <dbReference type="Proteomes" id="UP000324832"/>
    </source>
</evidence>
<dbReference type="InterPro" id="IPR002656">
    <property type="entry name" value="Acyl_transf_3_dom"/>
</dbReference>
<dbReference type="Proteomes" id="UP000324832">
    <property type="component" value="Unassembled WGS sequence"/>
</dbReference>
<dbReference type="PANTHER" id="PTHR11161:SF22">
    <property type="entry name" value="ACYLTRANSFERASE 3 DOMAIN-CONTAINING PROTEIN-RELATED"/>
    <property type="match status" value="1"/>
</dbReference>
<evidence type="ECO:0000313" key="4">
    <source>
        <dbReference type="EMBL" id="VVC88288.1"/>
    </source>
</evidence>
<feature type="chain" id="PRO_5022994291" description="Acyltransferase 3 domain-containing protein" evidence="2">
    <location>
        <begin position="18"/>
        <end position="620"/>
    </location>
</feature>
<feature type="transmembrane region" description="Helical" evidence="1">
    <location>
        <begin position="592"/>
        <end position="611"/>
    </location>
</feature>
<feature type="transmembrane region" description="Helical" evidence="1">
    <location>
        <begin position="368"/>
        <end position="388"/>
    </location>
</feature>
<sequence length="620" mass="70097">MISYSVSLLVAATIAVAATTPATATAAILREYTDAERTSLPRLFHLDDYDRCLAAGGLYCTGTFRLYSDRLTPAFNFIKEFAADSRHFDRTLLHRGYCLSQRCPAHEPNTTRRFERCVEQHGLVPGLRATLLSHSCTSQESVALEAATTNTPQRLFLAIVCAVVVFNIIGTLYDLAVDGEGKSALLMSWSMRANWRRLTHTYEGADEDPRLLALAPIQGMRVLLLALVMMTHASEIQHKLFLYNPEFLEKALSHPITMLIRNGSALVQGFVVISNFLFAYSMLLMAKNRQLGLKHLPMCLLHRFLRLAPVHMAVVGFAATWWRRAGDGPQWNSIVGAESDICRKKFFAHAFFVHNLVNPEEHCLLQTWFIAVDMQLYIIAATLSLWLLQSKRRAIPLLSALFLASCLLNVALAYLNDWKSLLYIMMPENVRVTFYDVPSFYRYYVAPWGSLPACFLGLLLAHVHFHMQENGYKISKHTIIMWVYHMSVPVHVAWIMSGNLVREHTSRLATSLFLGIERPGFALLAAIYIIGFVNNVQNLLRRILSMRLPQMLGRLSLSVLMLHWCVNMVLVASRRTLSEVSVMNIATDLISTIWWTHVLAVPLTLLLEMPVQKTFNALIS</sequence>
<feature type="transmembrane region" description="Helical" evidence="1">
    <location>
        <begin position="441"/>
        <end position="461"/>
    </location>
</feature>
<gene>
    <name evidence="4" type="ORF">LSINAPIS_LOCUS1703</name>
</gene>
<feature type="transmembrane region" description="Helical" evidence="1">
    <location>
        <begin position="395"/>
        <end position="415"/>
    </location>
</feature>
<dbReference type="PANTHER" id="PTHR11161">
    <property type="entry name" value="O-ACYLTRANSFERASE"/>
    <property type="match status" value="1"/>
</dbReference>
<evidence type="ECO:0000256" key="1">
    <source>
        <dbReference type="SAM" id="Phobius"/>
    </source>
</evidence>
<feature type="transmembrane region" description="Helical" evidence="1">
    <location>
        <begin position="304"/>
        <end position="322"/>
    </location>
</feature>
<keyword evidence="1" id="KW-0472">Membrane</keyword>
<accession>A0A5E4PQA8</accession>
<feature type="transmembrane region" description="Helical" evidence="1">
    <location>
        <begin position="155"/>
        <end position="177"/>
    </location>
</feature>